<dbReference type="InterPro" id="IPR047629">
    <property type="entry name" value="IS1182_transpos"/>
</dbReference>
<evidence type="ECO:0000313" key="3">
    <source>
        <dbReference type="EMBL" id="EMI16772.1"/>
    </source>
</evidence>
<feature type="domain" description="Transposase DDE" evidence="2">
    <location>
        <begin position="385"/>
        <end position="508"/>
    </location>
</feature>
<dbReference type="Pfam" id="PF05598">
    <property type="entry name" value="DUF772"/>
    <property type="match status" value="1"/>
</dbReference>
<evidence type="ECO:0000259" key="1">
    <source>
        <dbReference type="Pfam" id="PF05598"/>
    </source>
</evidence>
<dbReference type="Proteomes" id="UP000011991">
    <property type="component" value="Unassembled WGS sequence"/>
</dbReference>
<accession>M5RN11</accession>
<name>M5RN11_9BACT</name>
<dbReference type="PANTHER" id="PTHR33408">
    <property type="entry name" value="TRANSPOSASE"/>
    <property type="match status" value="1"/>
</dbReference>
<evidence type="ECO:0000313" key="4">
    <source>
        <dbReference type="Proteomes" id="UP000011991"/>
    </source>
</evidence>
<dbReference type="AlphaFoldDB" id="M5RN11"/>
<organism evidence="3 4">
    <name type="scientific">Rhodopirellula maiorica SM1</name>
    <dbReference type="NCBI Taxonomy" id="1265738"/>
    <lineage>
        <taxon>Bacteria</taxon>
        <taxon>Pseudomonadati</taxon>
        <taxon>Planctomycetota</taxon>
        <taxon>Planctomycetia</taxon>
        <taxon>Pirellulales</taxon>
        <taxon>Pirellulaceae</taxon>
        <taxon>Novipirellula</taxon>
    </lineage>
</organism>
<gene>
    <name evidence="3" type="ORF">RMSM_06304</name>
</gene>
<dbReference type="NCBIfam" id="NF033551">
    <property type="entry name" value="transpos_IS1182"/>
    <property type="match status" value="1"/>
</dbReference>
<proteinExistence type="predicted"/>
<keyword evidence="4" id="KW-1185">Reference proteome</keyword>
<dbReference type="PANTHER" id="PTHR33408:SF2">
    <property type="entry name" value="TRANSPOSASE DDE DOMAIN-CONTAINING PROTEIN"/>
    <property type="match status" value="1"/>
</dbReference>
<comment type="caution">
    <text evidence="3">The sequence shown here is derived from an EMBL/GenBank/DDBJ whole genome shotgun (WGS) entry which is preliminary data.</text>
</comment>
<protein>
    <submittedName>
        <fullName evidence="3">Transposase, IS4 family protein</fullName>
    </submittedName>
</protein>
<reference evidence="3 4" key="1">
    <citation type="journal article" date="2013" name="Mar. Genomics">
        <title>Expression of sulfatases in Rhodopirellula baltica and the diversity of sulfatases in the genus Rhodopirellula.</title>
        <authorList>
            <person name="Wegner C.E."/>
            <person name="Richter-Heitmann T."/>
            <person name="Klindworth A."/>
            <person name="Klockow C."/>
            <person name="Richter M."/>
            <person name="Achstetter T."/>
            <person name="Glockner F.O."/>
            <person name="Harder J."/>
        </authorList>
    </citation>
    <scope>NUCLEOTIDE SEQUENCE [LARGE SCALE GENOMIC DNA]</scope>
    <source>
        <strain evidence="3 4">SM1</strain>
    </source>
</reference>
<dbReference type="Pfam" id="PF13751">
    <property type="entry name" value="DDE_Tnp_1_6"/>
    <property type="match status" value="1"/>
</dbReference>
<evidence type="ECO:0000259" key="2">
    <source>
        <dbReference type="Pfam" id="PF13751"/>
    </source>
</evidence>
<dbReference type="InterPro" id="IPR008490">
    <property type="entry name" value="Transposase_InsH_N"/>
</dbReference>
<dbReference type="EMBL" id="ANOG01000913">
    <property type="protein sequence ID" value="EMI16772.1"/>
    <property type="molecule type" value="Genomic_DNA"/>
</dbReference>
<feature type="domain" description="Transposase InsH N-terminal" evidence="1">
    <location>
        <begin position="26"/>
        <end position="119"/>
    </location>
</feature>
<dbReference type="InterPro" id="IPR025668">
    <property type="entry name" value="Tnp_DDE_dom"/>
</dbReference>
<dbReference type="PATRIC" id="fig|1265738.3.peg.6285"/>
<sequence>MGEKMLAPWTDKFFKIPDSDLAIYKRVLPAESPLLDALELINWTALDAQVRSFYCEKYGQPAIPPLIMLKLEFLSFFYRLSDAKVIQRCQTDLLFRWFLQVPICAPLPNSSSLTRFRGRLGAEGFKKVFDQLISSAREQDLLKDRLRLKDASHVLANVAIPTTLSLLAQLRNRMLDIVRQLDQQSAIGFEIKAEQVRLETAQAEVEVKLQSRLELVIDILKWLQDQPPEPPSPTRDSLWKKLAAIRQLAEKIVRDCQQPGQGNRTLSVVDPDARRGMHGSFYEGYMVDVMMDADSQLITEVEVIPANGAEANDTIHLVEMEQQTHGNQIAQISLDGAGFNGPMLRTLEDPAGLAVDVISPPTTREETAGFAASKFQLNEDKTRVTCPGGQVSGKAWFKKEKPHSRFFNFGKTRCLACPLLSQCHPRMKETSRWGRQVNKNEFEHEYERARQKSTTAEYERVRREHPAIERKINEIVRHHGGRRARYWGLSKVRIQQIMTCFVINVKRILKLLKGEVEVCVLTMQ</sequence>